<dbReference type="Proteomes" id="UP000197587">
    <property type="component" value="Unassembled WGS sequence"/>
</dbReference>
<gene>
    <name evidence="1" type="ORF">AP75_13570</name>
</gene>
<dbReference type="RefSeq" id="WP_088264975.1">
    <property type="nucleotide sequence ID" value="NZ_JASZ02000058.1"/>
</dbReference>
<accession>A0A246B789</accession>
<sequence>MKINLNKISIESIERNVKISLNKDIEIPELTYKYYYFNSNSLNSIKNETIHFGHSFTMNDLMDGNFLLWDFEDFLLDYMKERNLDMNFKEFYHKNLIRTISRDFLKHIGYFCLCENFHNDLLWTHYTNERGLCVEYNTKELLENFKSLQMYFVPINYDELKQINFKKNSLKTIKNNKVNIEANIPLFYSLVNKEKFWSYEKEWRIIVRDEKFDSVSHPLEFNIEQILEFEYDAIKNRNLKINDNCINRIILSTYFFDNNRFDMSQENGNQIIYKFKNNDGKANLKEFITILMNRYNNKVYQVAKYLENGKVIRNIKYKIEFLRITENYCEIERNFC</sequence>
<proteinExistence type="predicted"/>
<evidence type="ECO:0000313" key="1">
    <source>
        <dbReference type="EMBL" id="OWK96996.1"/>
    </source>
</evidence>
<organism evidence="1 2">
    <name type="scientific">Kaistella haifensis DSM 19056</name>
    <dbReference type="NCBI Taxonomy" id="1450526"/>
    <lineage>
        <taxon>Bacteria</taxon>
        <taxon>Pseudomonadati</taxon>
        <taxon>Bacteroidota</taxon>
        <taxon>Flavobacteriia</taxon>
        <taxon>Flavobacteriales</taxon>
        <taxon>Weeksellaceae</taxon>
        <taxon>Chryseobacterium group</taxon>
        <taxon>Kaistella</taxon>
    </lineage>
</organism>
<dbReference type="Pfam" id="PF11185">
    <property type="entry name" value="DUF2971"/>
    <property type="match status" value="1"/>
</dbReference>
<dbReference type="AlphaFoldDB" id="A0A246B789"/>
<protein>
    <recommendedName>
        <fullName evidence="3">DUF2971 domain-containing protein</fullName>
    </recommendedName>
</protein>
<dbReference type="InterPro" id="IPR021352">
    <property type="entry name" value="DUF2971"/>
</dbReference>
<name>A0A246B789_9FLAO</name>
<evidence type="ECO:0008006" key="3">
    <source>
        <dbReference type="Google" id="ProtNLM"/>
    </source>
</evidence>
<dbReference type="EMBL" id="JASZ02000058">
    <property type="protein sequence ID" value="OWK96996.1"/>
    <property type="molecule type" value="Genomic_DNA"/>
</dbReference>
<evidence type="ECO:0000313" key="2">
    <source>
        <dbReference type="Proteomes" id="UP000197587"/>
    </source>
</evidence>
<comment type="caution">
    <text evidence="1">The sequence shown here is derived from an EMBL/GenBank/DDBJ whole genome shotgun (WGS) entry which is preliminary data.</text>
</comment>
<keyword evidence="2" id="KW-1185">Reference proteome</keyword>
<reference evidence="1 2" key="2">
    <citation type="submission" date="2017-05" db="EMBL/GenBank/DDBJ databases">
        <title>Genome of Chryseobacterium haifense.</title>
        <authorList>
            <person name="Newman J.D."/>
        </authorList>
    </citation>
    <scope>NUCLEOTIDE SEQUENCE [LARGE SCALE GENOMIC DNA]</scope>
    <source>
        <strain evidence="1 2">DSM 19056</strain>
    </source>
</reference>
<reference evidence="1 2" key="1">
    <citation type="submission" date="2014-01" db="EMBL/GenBank/DDBJ databases">
        <authorList>
            <consortium name="Genome Consortium for Active Teaching"/>
            <person name="Sontag T.C."/>
            <person name="Newman J.D."/>
        </authorList>
    </citation>
    <scope>NUCLEOTIDE SEQUENCE [LARGE SCALE GENOMIC DNA]</scope>
    <source>
        <strain evidence="1 2">DSM 19056</strain>
    </source>
</reference>